<name>A0ABY7TMY8_9SPHN</name>
<dbReference type="EMBL" id="CP117411">
    <property type="protein sequence ID" value="WCT73589.1"/>
    <property type="molecule type" value="Genomic_DNA"/>
</dbReference>
<accession>A0ABY7TMY8</accession>
<evidence type="ECO:0000313" key="2">
    <source>
        <dbReference type="Proteomes" id="UP001220395"/>
    </source>
</evidence>
<proteinExistence type="predicted"/>
<keyword evidence="2" id="KW-1185">Reference proteome</keyword>
<dbReference type="RefSeq" id="WP_273687935.1">
    <property type="nucleotide sequence ID" value="NZ_CP117411.1"/>
</dbReference>
<sequence length="99" mass="10650">MILFALTLQAAEPVAPAPVEAAAPVAPSEMRIATEAKAKECGLKPAQMVWKPTEDHTGERLFLWQIGKNATKPAAATCLLGWAQESRANIEWVALEPAE</sequence>
<reference evidence="1 2" key="1">
    <citation type="submission" date="2023-02" db="EMBL/GenBank/DDBJ databases">
        <title>Genome sequence of Sphingomonas naphthae.</title>
        <authorList>
            <person name="Kim S."/>
            <person name="Heo J."/>
            <person name="Kwon S.-W."/>
        </authorList>
    </citation>
    <scope>NUCLEOTIDE SEQUENCE [LARGE SCALE GENOMIC DNA]</scope>
    <source>
        <strain evidence="1 2">KACC 18716</strain>
    </source>
</reference>
<gene>
    <name evidence="1" type="ORF">PQ455_18590</name>
</gene>
<dbReference type="Proteomes" id="UP001220395">
    <property type="component" value="Chromosome"/>
</dbReference>
<organism evidence="1 2">
    <name type="scientific">Sphingomonas naphthae</name>
    <dbReference type="NCBI Taxonomy" id="1813468"/>
    <lineage>
        <taxon>Bacteria</taxon>
        <taxon>Pseudomonadati</taxon>
        <taxon>Pseudomonadota</taxon>
        <taxon>Alphaproteobacteria</taxon>
        <taxon>Sphingomonadales</taxon>
        <taxon>Sphingomonadaceae</taxon>
        <taxon>Sphingomonas</taxon>
    </lineage>
</organism>
<evidence type="ECO:0000313" key="1">
    <source>
        <dbReference type="EMBL" id="WCT73589.1"/>
    </source>
</evidence>
<protein>
    <submittedName>
        <fullName evidence="1">Uncharacterized protein</fullName>
    </submittedName>
</protein>